<dbReference type="AlphaFoldDB" id="W2RJN0"/>
<feature type="transmembrane region" description="Helical" evidence="10">
    <location>
        <begin position="397"/>
        <end position="421"/>
    </location>
</feature>
<dbReference type="RefSeq" id="XP_008721504.1">
    <property type="nucleotide sequence ID" value="XM_008723282.1"/>
</dbReference>
<keyword evidence="4 10" id="KW-0633">Potassium transport</keyword>
<dbReference type="Proteomes" id="UP000030752">
    <property type="component" value="Unassembled WGS sequence"/>
</dbReference>
<protein>
    <recommendedName>
        <fullName evidence="10">Potassium transport protein</fullName>
    </recommendedName>
</protein>
<dbReference type="GO" id="GO:0140107">
    <property type="term" value="F:high-affinity potassium ion transmembrane transporter activity"/>
    <property type="evidence" value="ECO:0007669"/>
    <property type="project" value="TreeGrafter"/>
</dbReference>
<organism evidence="12 13">
    <name type="scientific">Cyphellophora europaea (strain CBS 101466)</name>
    <name type="common">Phialophora europaea</name>
    <dbReference type="NCBI Taxonomy" id="1220924"/>
    <lineage>
        <taxon>Eukaryota</taxon>
        <taxon>Fungi</taxon>
        <taxon>Dikarya</taxon>
        <taxon>Ascomycota</taxon>
        <taxon>Pezizomycotina</taxon>
        <taxon>Eurotiomycetes</taxon>
        <taxon>Chaetothyriomycetidae</taxon>
        <taxon>Chaetothyriales</taxon>
        <taxon>Cyphellophoraceae</taxon>
        <taxon>Cyphellophora</taxon>
    </lineage>
</organism>
<dbReference type="PANTHER" id="PTHR31064:SF30">
    <property type="entry name" value="HIGH-AFFINITY POTASSIUM TRANSPORT PROTEIN-RELATED"/>
    <property type="match status" value="1"/>
</dbReference>
<keyword evidence="9 10" id="KW-0472">Membrane</keyword>
<feature type="transmembrane region" description="Helical" evidence="10">
    <location>
        <begin position="592"/>
        <end position="612"/>
    </location>
</feature>
<dbReference type="InterPro" id="IPR051143">
    <property type="entry name" value="TrkH_K-transport"/>
</dbReference>
<feature type="transmembrane region" description="Helical" evidence="10">
    <location>
        <begin position="33"/>
        <end position="55"/>
    </location>
</feature>
<dbReference type="HOGENOM" id="CLU_005947_0_1_1"/>
<feature type="region of interest" description="Disordered" evidence="11">
    <location>
        <begin position="166"/>
        <end position="204"/>
    </location>
</feature>
<evidence type="ECO:0000256" key="5">
    <source>
        <dbReference type="ARBA" id="ARBA00022692"/>
    </source>
</evidence>
<dbReference type="InterPro" id="IPR003445">
    <property type="entry name" value="Cat_transpt"/>
</dbReference>
<dbReference type="InterPro" id="IPR015958">
    <property type="entry name" value="Trk1_fungi"/>
</dbReference>
<dbReference type="InterPro" id="IPR004773">
    <property type="entry name" value="K/Na_transp_Trk1/HKT1"/>
</dbReference>
<feature type="transmembrane region" description="Helical" evidence="10">
    <location>
        <begin position="530"/>
        <end position="550"/>
    </location>
</feature>
<dbReference type="GO" id="GO:0030007">
    <property type="term" value="P:intracellular potassium ion homeostasis"/>
    <property type="evidence" value="ECO:0007669"/>
    <property type="project" value="UniProtKB-UniRule"/>
</dbReference>
<evidence type="ECO:0000256" key="8">
    <source>
        <dbReference type="ARBA" id="ARBA00023065"/>
    </source>
</evidence>
<dbReference type="NCBIfam" id="TIGR00934">
    <property type="entry name" value="2a38euk"/>
    <property type="match status" value="1"/>
</dbReference>
<feature type="region of interest" description="Disordered" evidence="11">
    <location>
        <begin position="230"/>
        <end position="351"/>
    </location>
</feature>
<keyword evidence="3 10" id="KW-0813">Transport</keyword>
<evidence type="ECO:0000256" key="6">
    <source>
        <dbReference type="ARBA" id="ARBA00022958"/>
    </source>
</evidence>
<dbReference type="Pfam" id="PF02386">
    <property type="entry name" value="TrkH"/>
    <property type="match status" value="1"/>
</dbReference>
<sequence length="860" mass="97433">MAFETWQDVWEFFKRQIPDLFTKRKFNFITIHYLYIIGMSFFFSGLVAAAGNIPYIDALFFAAGSCTQSGLNTIDVNTLRTGQQVCFYIGAMLCNPIIIHSSVVFVRLYWFERRFKDIVHEARALRRSKSRTKTMNLDPDDPERVRKELGVRGRAIQVLRHTGRTFRVGDKDEIPETPTPDAKGDEQYDSDPKTSDHADEPSDGQFLYVRDDEGVRSPAQLSPEQHIQFLEKQRNPQDHSTLRIPSPREFERGGRPESVDDAQGGIMRRVTTNLDPHNDQITSTDQAAPRFNQHITIDEPQIHRNRTHTSTFPRATSRQRSNTYQSQDQGDNPSGLRRRANTGLSTFRRSNTTKSLEQPMPYLSWQPTVGRNSFFVNLTEDQREELGGIEYRALKTLAWTLIGFFFGFHLFGIICLTPWIMQTRFGSVPTAVSQGRPWWGIFTAASAFNDLGLTLTPDSMISFQQAVFPLLIMTFLIVIGNTGFPCMLRFVIWALAKLTPAGSGAWEEFQFLLDHPRRCFTLLFPRGATWWLFAILVVLNGVDLILFIILDLNDETVTAIPVGYRIVDGLFQAAATRTAGFSVVNLATLHPAIQVSYLIMMYISVFPIAISMRRTNVYEEKSLGIYVSPEDEEEEGDSKEPSYVGAHVRKQLSFDLWYIFLGLFIIAIVEGRNLENTNEYAFTMFSVLFEIVSAYGTVGLSLGYPTINASFSAKFHTISKLVIIAMMIRGRHRGLPYELDRAVLLPSEKLEAKEQKEGKRLMQRRMSFSSMSNIPSHSAVEGELQGRFRAETGLSSGSGSQNRHNNENQSMEARLAEKHTKHARSGLGTAMYHIASAGEVPEAIKEELSPHYGAHDKKDR</sequence>
<feature type="transmembrane region" description="Helical" evidence="10">
    <location>
        <begin position="87"/>
        <end position="110"/>
    </location>
</feature>
<keyword evidence="8 10" id="KW-0406">Ion transport</keyword>
<feature type="compositionally biased region" description="Basic and acidic residues" evidence="11">
    <location>
        <begin position="182"/>
        <end position="200"/>
    </location>
</feature>
<dbReference type="GO" id="GO:1990573">
    <property type="term" value="P:potassium ion import across plasma membrane"/>
    <property type="evidence" value="ECO:0007669"/>
    <property type="project" value="TreeGrafter"/>
</dbReference>
<evidence type="ECO:0000313" key="12">
    <source>
        <dbReference type="EMBL" id="ETN36686.1"/>
    </source>
</evidence>
<feature type="compositionally biased region" description="Polar residues" evidence="11">
    <location>
        <begin position="766"/>
        <end position="776"/>
    </location>
</feature>
<name>W2RJN0_CYPE1</name>
<keyword evidence="13" id="KW-1185">Reference proteome</keyword>
<accession>W2RJN0</accession>
<dbReference type="VEuPathDB" id="FungiDB:HMPREF1541_08964"/>
<feature type="compositionally biased region" description="Polar residues" evidence="11">
    <location>
        <begin position="342"/>
        <end position="351"/>
    </location>
</feature>
<evidence type="ECO:0000256" key="7">
    <source>
        <dbReference type="ARBA" id="ARBA00022989"/>
    </source>
</evidence>
<keyword evidence="6 10" id="KW-0630">Potassium</keyword>
<dbReference type="FunCoup" id="W2RJN0">
    <property type="interactions" value="19"/>
</dbReference>
<proteinExistence type="inferred from homology"/>
<feature type="transmembrane region" description="Helical" evidence="10">
    <location>
        <begin position="680"/>
        <end position="704"/>
    </location>
</feature>
<evidence type="ECO:0000256" key="9">
    <source>
        <dbReference type="ARBA" id="ARBA00023136"/>
    </source>
</evidence>
<dbReference type="PANTHER" id="PTHR31064">
    <property type="entry name" value="POTASSIUM TRANSPORT PROTEIN DDB_G0292412-RELATED"/>
    <property type="match status" value="1"/>
</dbReference>
<feature type="region of interest" description="Disordered" evidence="11">
    <location>
        <begin position="754"/>
        <end position="776"/>
    </location>
</feature>
<evidence type="ECO:0000256" key="11">
    <source>
        <dbReference type="SAM" id="MobiDB-lite"/>
    </source>
</evidence>
<dbReference type="PIRSF" id="PIRSF002450">
    <property type="entry name" value="K+_transpter_TRK"/>
    <property type="match status" value="1"/>
</dbReference>
<keyword evidence="5 10" id="KW-0812">Transmembrane</keyword>
<dbReference type="EMBL" id="KB822725">
    <property type="protein sequence ID" value="ETN36686.1"/>
    <property type="molecule type" value="Genomic_DNA"/>
</dbReference>
<evidence type="ECO:0000256" key="10">
    <source>
        <dbReference type="PIRNR" id="PIRNR002450"/>
    </source>
</evidence>
<dbReference type="GO" id="GO:0005886">
    <property type="term" value="C:plasma membrane"/>
    <property type="evidence" value="ECO:0007669"/>
    <property type="project" value="InterPro"/>
</dbReference>
<dbReference type="eggNOG" id="KOG1341">
    <property type="taxonomic scope" value="Eukaryota"/>
</dbReference>
<evidence type="ECO:0000256" key="1">
    <source>
        <dbReference type="ARBA" id="ARBA00004141"/>
    </source>
</evidence>
<evidence type="ECO:0000313" key="13">
    <source>
        <dbReference type="Proteomes" id="UP000030752"/>
    </source>
</evidence>
<dbReference type="STRING" id="1220924.W2RJN0"/>
<keyword evidence="7 10" id="KW-1133">Transmembrane helix</keyword>
<comment type="subcellular location">
    <subcellularLocation>
        <location evidence="1">Membrane</location>
        <topology evidence="1">Multi-pass membrane protein</topology>
    </subcellularLocation>
</comment>
<feature type="transmembrane region" description="Helical" evidence="10">
    <location>
        <begin position="656"/>
        <end position="674"/>
    </location>
</feature>
<dbReference type="GeneID" id="19976303"/>
<feature type="compositionally biased region" description="Basic and acidic residues" evidence="11">
    <location>
        <begin position="230"/>
        <end position="258"/>
    </location>
</feature>
<dbReference type="OrthoDB" id="9999863at2759"/>
<comment type="similarity">
    <text evidence="2 10">Belongs to the TrkH potassium transport family.</text>
</comment>
<dbReference type="InParanoid" id="W2RJN0"/>
<evidence type="ECO:0000256" key="4">
    <source>
        <dbReference type="ARBA" id="ARBA00022538"/>
    </source>
</evidence>
<feature type="compositionally biased region" description="Polar residues" evidence="11">
    <location>
        <begin position="270"/>
        <end position="286"/>
    </location>
</feature>
<feature type="transmembrane region" description="Helical" evidence="10">
    <location>
        <begin position="467"/>
        <end position="496"/>
    </location>
</feature>
<gene>
    <name evidence="12" type="ORF">HMPREF1541_08964</name>
</gene>
<reference evidence="12 13" key="1">
    <citation type="submission" date="2013-03" db="EMBL/GenBank/DDBJ databases">
        <title>The Genome Sequence of Phialophora europaea CBS 101466.</title>
        <authorList>
            <consortium name="The Broad Institute Genomics Platform"/>
            <person name="Cuomo C."/>
            <person name="de Hoog S."/>
            <person name="Gorbushina A."/>
            <person name="Walker B."/>
            <person name="Young S.K."/>
            <person name="Zeng Q."/>
            <person name="Gargeya S."/>
            <person name="Fitzgerald M."/>
            <person name="Haas B."/>
            <person name="Abouelleil A."/>
            <person name="Allen A.W."/>
            <person name="Alvarado L."/>
            <person name="Arachchi H.M."/>
            <person name="Berlin A.M."/>
            <person name="Chapman S.B."/>
            <person name="Gainer-Dewar J."/>
            <person name="Goldberg J."/>
            <person name="Griggs A."/>
            <person name="Gujja S."/>
            <person name="Hansen M."/>
            <person name="Howarth C."/>
            <person name="Imamovic A."/>
            <person name="Ireland A."/>
            <person name="Larimer J."/>
            <person name="McCowan C."/>
            <person name="Murphy C."/>
            <person name="Pearson M."/>
            <person name="Poon T.W."/>
            <person name="Priest M."/>
            <person name="Roberts A."/>
            <person name="Saif S."/>
            <person name="Shea T."/>
            <person name="Sisk P."/>
            <person name="Sykes S."/>
            <person name="Wortman J."/>
            <person name="Nusbaum C."/>
            <person name="Birren B."/>
        </authorList>
    </citation>
    <scope>NUCLEOTIDE SEQUENCE [LARGE SCALE GENOMIC DNA]</scope>
    <source>
        <strain evidence="12 13">CBS 101466</strain>
    </source>
</reference>
<evidence type="ECO:0000256" key="3">
    <source>
        <dbReference type="ARBA" id="ARBA00022448"/>
    </source>
</evidence>
<feature type="compositionally biased region" description="Polar residues" evidence="11">
    <location>
        <begin position="308"/>
        <end position="332"/>
    </location>
</feature>
<evidence type="ECO:0000256" key="2">
    <source>
        <dbReference type="ARBA" id="ARBA00009137"/>
    </source>
</evidence>